<feature type="non-terminal residue" evidence="2">
    <location>
        <position position="121"/>
    </location>
</feature>
<feature type="region of interest" description="Disordered" evidence="1">
    <location>
        <begin position="42"/>
        <end position="106"/>
    </location>
</feature>
<proteinExistence type="predicted"/>
<dbReference type="EMBL" id="KI685330">
    <property type="protein sequence ID" value="ETK91379.1"/>
    <property type="molecule type" value="Genomic_DNA"/>
</dbReference>
<evidence type="ECO:0000313" key="2">
    <source>
        <dbReference type="EMBL" id="ETK91379.1"/>
    </source>
</evidence>
<feature type="compositionally biased region" description="Low complexity" evidence="1">
    <location>
        <begin position="76"/>
        <end position="89"/>
    </location>
</feature>
<name>W2H8B3_PHYNI</name>
<protein>
    <submittedName>
        <fullName evidence="2">Uncharacterized protein</fullName>
    </submittedName>
</protein>
<gene>
    <name evidence="2" type="ORF">L915_05017</name>
</gene>
<evidence type="ECO:0000256" key="1">
    <source>
        <dbReference type="SAM" id="MobiDB-lite"/>
    </source>
</evidence>
<feature type="compositionally biased region" description="Basic and acidic residues" evidence="1">
    <location>
        <begin position="42"/>
        <end position="66"/>
    </location>
</feature>
<accession>W2H8B3</accession>
<dbReference type="AlphaFoldDB" id="W2H8B3"/>
<dbReference type="Proteomes" id="UP000053236">
    <property type="component" value="Unassembled WGS sequence"/>
</dbReference>
<sequence length="121" mass="13813">MPTLVDSGRHGRDWRKHPVFHSITNTIPSPIQLEKKGIETVAEERQYSERRSTQRKNEKRTQERRTRAWGVRRRGVAGPSATSSSPTAAETHRGPSTKYDNTEEAQKNFAVLPLDILLLDH</sequence>
<organism evidence="2">
    <name type="scientific">Phytophthora nicotianae</name>
    <name type="common">Potato buckeye rot agent</name>
    <name type="synonym">Phytophthora parasitica</name>
    <dbReference type="NCBI Taxonomy" id="4792"/>
    <lineage>
        <taxon>Eukaryota</taxon>
        <taxon>Sar</taxon>
        <taxon>Stramenopiles</taxon>
        <taxon>Oomycota</taxon>
        <taxon>Peronosporomycetes</taxon>
        <taxon>Peronosporales</taxon>
        <taxon>Peronosporaceae</taxon>
        <taxon>Phytophthora</taxon>
    </lineage>
</organism>
<reference evidence="2" key="1">
    <citation type="submission" date="2013-11" db="EMBL/GenBank/DDBJ databases">
        <title>The Genome Sequence of Phytophthora parasitica CJ02B3.</title>
        <authorList>
            <consortium name="The Broad Institute Genomics Platform"/>
            <person name="Russ C."/>
            <person name="Tyler B."/>
            <person name="Panabieres F."/>
            <person name="Shan W."/>
            <person name="Tripathy S."/>
            <person name="Grunwald N."/>
            <person name="Machado M."/>
            <person name="Johnson C.S."/>
            <person name="Arredondo F."/>
            <person name="Hong C."/>
            <person name="Coffey M."/>
            <person name="Young S.K."/>
            <person name="Zeng Q."/>
            <person name="Gargeya S."/>
            <person name="Fitzgerald M."/>
            <person name="Abouelleil A."/>
            <person name="Alvarado L."/>
            <person name="Chapman S.B."/>
            <person name="Gainer-Dewar J."/>
            <person name="Goldberg J."/>
            <person name="Griggs A."/>
            <person name="Gujja S."/>
            <person name="Hansen M."/>
            <person name="Howarth C."/>
            <person name="Imamovic A."/>
            <person name="Ireland A."/>
            <person name="Larimer J."/>
            <person name="McCowan C."/>
            <person name="Murphy C."/>
            <person name="Pearson M."/>
            <person name="Poon T.W."/>
            <person name="Priest M."/>
            <person name="Roberts A."/>
            <person name="Saif S."/>
            <person name="Shea T."/>
            <person name="Sykes S."/>
            <person name="Wortman J."/>
            <person name="Nusbaum C."/>
            <person name="Birren B."/>
        </authorList>
    </citation>
    <scope>NUCLEOTIDE SEQUENCE [LARGE SCALE GENOMIC DNA]</scope>
    <source>
        <strain evidence="2">CJ02B3</strain>
    </source>
</reference>